<evidence type="ECO:0000313" key="5">
    <source>
        <dbReference type="Proteomes" id="UP000008841"/>
    </source>
</evidence>
<dbReference type="EMBL" id="CP001097">
    <property type="protein sequence ID" value="ACD89406.1"/>
    <property type="molecule type" value="Genomic_DNA"/>
</dbReference>
<organism evidence="4 5">
    <name type="scientific">Chlorobium limicola (strain DSM 245 / NBRC 103803 / 6330)</name>
    <dbReference type="NCBI Taxonomy" id="290315"/>
    <lineage>
        <taxon>Bacteria</taxon>
        <taxon>Pseudomonadati</taxon>
        <taxon>Chlorobiota</taxon>
        <taxon>Chlorobiia</taxon>
        <taxon>Chlorobiales</taxon>
        <taxon>Chlorobiaceae</taxon>
        <taxon>Chlorobium/Pelodictyon group</taxon>
        <taxon>Chlorobium</taxon>
    </lineage>
</organism>
<dbReference type="PANTHER" id="PTHR35089">
    <property type="entry name" value="CHAPERONE PROTEIN SKP"/>
    <property type="match status" value="1"/>
</dbReference>
<dbReference type="KEGG" id="cli:Clim_0312"/>
<evidence type="ECO:0000313" key="4">
    <source>
        <dbReference type="EMBL" id="ACD89406.1"/>
    </source>
</evidence>
<dbReference type="GO" id="GO:0051082">
    <property type="term" value="F:unfolded protein binding"/>
    <property type="evidence" value="ECO:0007669"/>
    <property type="project" value="InterPro"/>
</dbReference>
<protein>
    <submittedName>
        <fullName evidence="4">Outer membrane chaperone Skp (OmpH)</fullName>
    </submittedName>
</protein>
<dbReference type="PANTHER" id="PTHR35089:SF1">
    <property type="entry name" value="CHAPERONE PROTEIN SKP"/>
    <property type="match status" value="1"/>
</dbReference>
<dbReference type="InterPro" id="IPR005632">
    <property type="entry name" value="Chaperone_Skp"/>
</dbReference>
<evidence type="ECO:0000256" key="2">
    <source>
        <dbReference type="ARBA" id="ARBA00022729"/>
    </source>
</evidence>
<dbReference type="GO" id="GO:0005829">
    <property type="term" value="C:cytosol"/>
    <property type="evidence" value="ECO:0007669"/>
    <property type="project" value="TreeGrafter"/>
</dbReference>
<sequence length="185" mass="20482" precursor="true">MKMMHCAGRVTSFSRQIIMAMILSVLLASPAAFAAQNAERTGVVDFGKIMQQMPETKQAETTLQATAAPLQKEFERLKLDFEKAVAAYKQQAATMTKAARDQKEKELNVKGQAVQKYQQDKFGRGGVVDKKEQELIAPIRQKALGAVQTIAQKEGFTLVIDKSVLVYGAAEQDLTFKVMNQLNIK</sequence>
<dbReference type="eggNOG" id="COG2825">
    <property type="taxonomic scope" value="Bacteria"/>
</dbReference>
<comment type="similarity">
    <text evidence="1">Belongs to the Skp family.</text>
</comment>
<dbReference type="SMART" id="SM00935">
    <property type="entry name" value="OmpH"/>
    <property type="match status" value="1"/>
</dbReference>
<dbReference type="Proteomes" id="UP000008841">
    <property type="component" value="Chromosome"/>
</dbReference>
<dbReference type="SUPFAM" id="SSF111384">
    <property type="entry name" value="OmpH-like"/>
    <property type="match status" value="1"/>
</dbReference>
<name>B3EFC3_CHLL2</name>
<reference evidence="4 5" key="1">
    <citation type="submission" date="2008-05" db="EMBL/GenBank/DDBJ databases">
        <title>Complete sequence of Chlorobium limicola DSM 245.</title>
        <authorList>
            <consortium name="US DOE Joint Genome Institute"/>
            <person name="Lucas S."/>
            <person name="Copeland A."/>
            <person name="Lapidus A."/>
            <person name="Glavina del Rio T."/>
            <person name="Dalin E."/>
            <person name="Tice H."/>
            <person name="Bruce D."/>
            <person name="Goodwin L."/>
            <person name="Pitluck S."/>
            <person name="Schmutz J."/>
            <person name="Larimer F."/>
            <person name="Land M."/>
            <person name="Hauser L."/>
            <person name="Kyrpides N."/>
            <person name="Ovchinnikova G."/>
            <person name="Zhao F."/>
            <person name="Li T."/>
            <person name="Liu Z."/>
            <person name="Overmann J."/>
            <person name="Bryant D.A."/>
            <person name="Richardson P."/>
        </authorList>
    </citation>
    <scope>NUCLEOTIDE SEQUENCE [LARGE SCALE GENOMIC DNA]</scope>
    <source>
        <strain evidence="5">DSM 245 / NBRC 103803 / 6330</strain>
    </source>
</reference>
<dbReference type="GO" id="GO:0050821">
    <property type="term" value="P:protein stabilization"/>
    <property type="evidence" value="ECO:0007669"/>
    <property type="project" value="TreeGrafter"/>
</dbReference>
<keyword evidence="2 3" id="KW-0732">Signal</keyword>
<feature type="chain" id="PRO_5002786112" evidence="3">
    <location>
        <begin position="35"/>
        <end position="185"/>
    </location>
</feature>
<proteinExistence type="inferred from homology"/>
<feature type="signal peptide" evidence="3">
    <location>
        <begin position="1"/>
        <end position="34"/>
    </location>
</feature>
<accession>B3EFC3</accession>
<gene>
    <name evidence="4" type="ordered locus">Clim_0312</name>
</gene>
<evidence type="ECO:0000256" key="1">
    <source>
        <dbReference type="ARBA" id="ARBA00009091"/>
    </source>
</evidence>
<dbReference type="InterPro" id="IPR024930">
    <property type="entry name" value="Skp_dom_sf"/>
</dbReference>
<dbReference type="Gene3D" id="3.30.910.20">
    <property type="entry name" value="Skp domain"/>
    <property type="match status" value="1"/>
</dbReference>
<dbReference type="AlphaFoldDB" id="B3EFC3"/>
<dbReference type="HOGENOM" id="CLU_053320_0_1_10"/>
<evidence type="ECO:0000256" key="3">
    <source>
        <dbReference type="SAM" id="SignalP"/>
    </source>
</evidence>
<dbReference type="STRING" id="290315.Clim_0312"/>
<dbReference type="Pfam" id="PF03938">
    <property type="entry name" value="OmpH"/>
    <property type="match status" value="1"/>
</dbReference>